<dbReference type="EMBL" id="JAHHGZ010000001">
    <property type="protein sequence ID" value="MBW4665957.1"/>
    <property type="molecule type" value="Genomic_DNA"/>
</dbReference>
<evidence type="ECO:0000256" key="1">
    <source>
        <dbReference type="SAM" id="Phobius"/>
    </source>
</evidence>
<dbReference type="AlphaFoldDB" id="A0A951QH53"/>
<evidence type="ECO:0000313" key="3">
    <source>
        <dbReference type="Proteomes" id="UP000729701"/>
    </source>
</evidence>
<feature type="transmembrane region" description="Helical" evidence="1">
    <location>
        <begin position="321"/>
        <end position="339"/>
    </location>
</feature>
<sequence>MWRKIVSPELLFLLGTLQALFPYIPWYFQGLNPSYRYEVTYLPVLIWGIGYICFWLGTKSVKIASFIKPKYVVNIRLNDFKPILLLVVAFVIVQILLAIRLYGVLPIYGYITGTSNVTEVNEIQRESGFGQLGALTVSLFLLNGFLLILIIKNFESKQKATLLFILIFCIQIFGGLMAGKRQSLLTTIMFLFCGLSIRYNNPLKPITQILNIPTNKIIRFFLFASILTIIVSLMGFISSARTGGTGSEVSGIEEIFNYLQFPLINLEAQCGEIGLGPYKFNFLYPLFSLLPNKIYEGIAPGLSDLPIRPEPTIGAGFYGNIHWGMGLLGIVIYSFVIGLTSKYFYKKSFTSLFHLLVYCQISWTLLSAHTYNHFFNLIFLPIPSFLFFIFCNLFNRSNRQHIERESV</sequence>
<keyword evidence="1" id="KW-1133">Transmembrane helix</keyword>
<reference evidence="2" key="2">
    <citation type="journal article" date="2022" name="Microbiol. Resour. Announc.">
        <title>Metagenome Sequencing to Explore Phylogenomics of Terrestrial Cyanobacteria.</title>
        <authorList>
            <person name="Ward R.D."/>
            <person name="Stajich J.E."/>
            <person name="Johansen J.R."/>
            <person name="Huntemann M."/>
            <person name="Clum A."/>
            <person name="Foster B."/>
            <person name="Foster B."/>
            <person name="Roux S."/>
            <person name="Palaniappan K."/>
            <person name="Varghese N."/>
            <person name="Mukherjee S."/>
            <person name="Reddy T.B.K."/>
            <person name="Daum C."/>
            <person name="Copeland A."/>
            <person name="Chen I.A."/>
            <person name="Ivanova N.N."/>
            <person name="Kyrpides N.C."/>
            <person name="Shapiro N."/>
            <person name="Eloe-Fadrosh E.A."/>
            <person name="Pietrasiak N."/>
        </authorList>
    </citation>
    <scope>NUCLEOTIDE SEQUENCE</scope>
    <source>
        <strain evidence="2">GSE-NOS-MK-12-04C</strain>
    </source>
</reference>
<feature type="transmembrane region" description="Helical" evidence="1">
    <location>
        <begin position="184"/>
        <end position="200"/>
    </location>
</feature>
<feature type="transmembrane region" description="Helical" evidence="1">
    <location>
        <begin position="40"/>
        <end position="58"/>
    </location>
</feature>
<organism evidence="2 3">
    <name type="scientific">Cyanomargarita calcarea GSE-NOS-MK-12-04C</name>
    <dbReference type="NCBI Taxonomy" id="2839659"/>
    <lineage>
        <taxon>Bacteria</taxon>
        <taxon>Bacillati</taxon>
        <taxon>Cyanobacteriota</taxon>
        <taxon>Cyanophyceae</taxon>
        <taxon>Nostocales</taxon>
        <taxon>Cyanomargaritaceae</taxon>
        <taxon>Cyanomargarita</taxon>
    </lineage>
</organism>
<feature type="transmembrane region" description="Helical" evidence="1">
    <location>
        <begin position="160"/>
        <end position="178"/>
    </location>
</feature>
<feature type="transmembrane region" description="Helical" evidence="1">
    <location>
        <begin position="351"/>
        <end position="368"/>
    </location>
</feature>
<gene>
    <name evidence="2" type="ORF">KME60_00585</name>
</gene>
<feature type="transmembrane region" description="Helical" evidence="1">
    <location>
        <begin position="374"/>
        <end position="394"/>
    </location>
</feature>
<proteinExistence type="predicted"/>
<name>A0A951QH53_9CYAN</name>
<feature type="transmembrane region" description="Helical" evidence="1">
    <location>
        <begin position="220"/>
        <end position="240"/>
    </location>
</feature>
<accession>A0A951QH53</accession>
<reference evidence="2" key="1">
    <citation type="submission" date="2021-05" db="EMBL/GenBank/DDBJ databases">
        <authorList>
            <person name="Pietrasiak N."/>
            <person name="Ward R."/>
            <person name="Stajich J.E."/>
            <person name="Kurbessoian T."/>
        </authorList>
    </citation>
    <scope>NUCLEOTIDE SEQUENCE</scope>
    <source>
        <strain evidence="2">GSE-NOS-MK-12-04C</strain>
    </source>
</reference>
<comment type="caution">
    <text evidence="2">The sequence shown here is derived from an EMBL/GenBank/DDBJ whole genome shotgun (WGS) entry which is preliminary data.</text>
</comment>
<protein>
    <submittedName>
        <fullName evidence="2">Oligosaccharide repeat unit polymerase</fullName>
    </submittedName>
</protein>
<feature type="transmembrane region" description="Helical" evidence="1">
    <location>
        <begin position="83"/>
        <end position="111"/>
    </location>
</feature>
<evidence type="ECO:0000313" key="2">
    <source>
        <dbReference type="EMBL" id="MBW4665957.1"/>
    </source>
</evidence>
<keyword evidence="1" id="KW-0812">Transmembrane</keyword>
<dbReference type="NCBIfam" id="TIGR04370">
    <property type="entry name" value="glyco_rpt_poly"/>
    <property type="match status" value="1"/>
</dbReference>
<dbReference type="Proteomes" id="UP000729701">
    <property type="component" value="Unassembled WGS sequence"/>
</dbReference>
<feature type="transmembrane region" description="Helical" evidence="1">
    <location>
        <begin position="131"/>
        <end position="151"/>
    </location>
</feature>
<keyword evidence="1" id="KW-0472">Membrane</keyword>